<sequence>MLWQNESNQEKERNKAMFMAFHRCNNVKNKQSKNTLVPIYENKRDIHNCVHYKRIMSYTKKLWEKESMERTEAHMIFIYLKKAYDQAIQDLYDEITTCMRTLRGLHQNSTLSLYLFNLVQDILTRYTQKIIPKYILFAYDTNSGIKRSKMEYMNCNFSRKTRKEENDLGRNWRRCNIIGF</sequence>
<reference evidence="1" key="1">
    <citation type="submission" date="2018-05" db="EMBL/GenBank/DDBJ databases">
        <title>Draft genome of Mucuna pruriens seed.</title>
        <authorList>
            <person name="Nnadi N.E."/>
            <person name="Vos R."/>
            <person name="Hasami M.H."/>
            <person name="Devisetty U.K."/>
            <person name="Aguiy J.C."/>
        </authorList>
    </citation>
    <scope>NUCLEOTIDE SEQUENCE [LARGE SCALE GENOMIC DNA]</scope>
    <source>
        <strain evidence="1">JCA_2017</strain>
    </source>
</reference>
<feature type="non-terminal residue" evidence="1">
    <location>
        <position position="1"/>
    </location>
</feature>
<dbReference type="AlphaFoldDB" id="A0A371HVT8"/>
<dbReference type="EMBL" id="QJKJ01001584">
    <property type="protein sequence ID" value="RDY06907.1"/>
    <property type="molecule type" value="Genomic_DNA"/>
</dbReference>
<keyword evidence="2" id="KW-1185">Reference proteome</keyword>
<organism evidence="1 2">
    <name type="scientific">Mucuna pruriens</name>
    <name type="common">Velvet bean</name>
    <name type="synonym">Dolichos pruriens</name>
    <dbReference type="NCBI Taxonomy" id="157652"/>
    <lineage>
        <taxon>Eukaryota</taxon>
        <taxon>Viridiplantae</taxon>
        <taxon>Streptophyta</taxon>
        <taxon>Embryophyta</taxon>
        <taxon>Tracheophyta</taxon>
        <taxon>Spermatophyta</taxon>
        <taxon>Magnoliopsida</taxon>
        <taxon>eudicotyledons</taxon>
        <taxon>Gunneridae</taxon>
        <taxon>Pentapetalae</taxon>
        <taxon>rosids</taxon>
        <taxon>fabids</taxon>
        <taxon>Fabales</taxon>
        <taxon>Fabaceae</taxon>
        <taxon>Papilionoideae</taxon>
        <taxon>50 kb inversion clade</taxon>
        <taxon>NPAAA clade</taxon>
        <taxon>indigoferoid/millettioid clade</taxon>
        <taxon>Phaseoleae</taxon>
        <taxon>Mucuna</taxon>
    </lineage>
</organism>
<proteinExistence type="predicted"/>
<dbReference type="Proteomes" id="UP000257109">
    <property type="component" value="Unassembled WGS sequence"/>
</dbReference>
<dbReference type="OrthoDB" id="418748at2759"/>
<gene>
    <name evidence="1" type="ORF">CR513_09040</name>
</gene>
<name>A0A371HVT8_MUCPR</name>
<accession>A0A371HVT8</accession>
<evidence type="ECO:0000313" key="2">
    <source>
        <dbReference type="Proteomes" id="UP000257109"/>
    </source>
</evidence>
<comment type="caution">
    <text evidence="1">The sequence shown here is derived from an EMBL/GenBank/DDBJ whole genome shotgun (WGS) entry which is preliminary data.</text>
</comment>
<evidence type="ECO:0000313" key="1">
    <source>
        <dbReference type="EMBL" id="RDY06907.1"/>
    </source>
</evidence>
<protein>
    <submittedName>
        <fullName evidence="1">Uncharacterized protein</fullName>
    </submittedName>
</protein>